<evidence type="ECO:0000259" key="2">
    <source>
        <dbReference type="Pfam" id="PF02589"/>
    </source>
</evidence>
<dbReference type="SUPFAM" id="SSF100950">
    <property type="entry name" value="NagB/RpiA/CoA transferase-like"/>
    <property type="match status" value="1"/>
</dbReference>
<feature type="region of interest" description="Disordered" evidence="1">
    <location>
        <begin position="1"/>
        <end position="23"/>
    </location>
</feature>
<evidence type="ECO:0000313" key="3">
    <source>
        <dbReference type="EMBL" id="KGO06353.1"/>
    </source>
</evidence>
<dbReference type="Gene3D" id="3.40.50.10420">
    <property type="entry name" value="NagB/RpiA/CoA transferase-like"/>
    <property type="match status" value="1"/>
</dbReference>
<comment type="caution">
    <text evidence="3">The sequence shown here is derived from an EMBL/GenBank/DDBJ whole genome shotgun (WGS) entry which is preliminary data.</text>
</comment>
<dbReference type="RefSeq" id="WP_035325361.1">
    <property type="nucleotide sequence ID" value="NZ_CP015125.1"/>
</dbReference>
<keyword evidence="4" id="KW-1185">Reference proteome</keyword>
<sequence>MSLFRKIFGSTSNVDNPRQNKEVEARSKYMPDIDTPADERFTKNFILNGGRFLYALNREEINDNFDNILLENDWYESSVFCTDDNLKKAFTGYNLDFGTNRDASFFLTTCESLVANDGSLLVCSKQLKELKLHDFPKDVIVFGTTSQIVNTIGEGLRLIKNRNAGSIPTNITTIKNFQSKENDKNFMTYGSSTKNVYLLLLEDL</sequence>
<organism evidence="3 4">
    <name type="scientific">Dokdonia donghaensis DSW-1</name>
    <dbReference type="NCBI Taxonomy" id="1300343"/>
    <lineage>
        <taxon>Bacteria</taxon>
        <taxon>Pseudomonadati</taxon>
        <taxon>Bacteroidota</taxon>
        <taxon>Flavobacteriia</taxon>
        <taxon>Flavobacteriales</taxon>
        <taxon>Flavobacteriaceae</taxon>
        <taxon>Dokdonia</taxon>
    </lineage>
</organism>
<dbReference type="Pfam" id="PF02589">
    <property type="entry name" value="LUD_dom"/>
    <property type="match status" value="1"/>
</dbReference>
<reference evidence="3 4" key="1">
    <citation type="submission" date="2014-10" db="EMBL/GenBank/DDBJ databases">
        <title>Draft genome sequence of the proteorhodopsin-containing marine bacterium Dokdonia donghaensis.</title>
        <authorList>
            <person name="Gomez-Consarnau L."/>
            <person name="Gonzalez J.M."/>
            <person name="Riedel T."/>
            <person name="Jaenicke S."/>
            <person name="Wagner-Doebler I."/>
            <person name="Fuhrman J.A."/>
        </authorList>
    </citation>
    <scope>NUCLEOTIDE SEQUENCE [LARGE SCALE GENOMIC DNA]</scope>
    <source>
        <strain evidence="3 4">DSW-1</strain>
    </source>
</reference>
<dbReference type="AlphaFoldDB" id="A0A0A2GV49"/>
<dbReference type="InterPro" id="IPR037171">
    <property type="entry name" value="NagB/RpiA_transferase-like"/>
</dbReference>
<accession>A0A0A2GV49</accession>
<dbReference type="OrthoDB" id="1425114at2"/>
<gene>
    <name evidence="3" type="ORF">NV36_05530</name>
</gene>
<dbReference type="InterPro" id="IPR024185">
    <property type="entry name" value="FTHF_cligase-like_sf"/>
</dbReference>
<dbReference type="InterPro" id="IPR003741">
    <property type="entry name" value="LUD_dom"/>
</dbReference>
<dbReference type="Proteomes" id="UP000030140">
    <property type="component" value="Unassembled WGS sequence"/>
</dbReference>
<protein>
    <submittedName>
        <fullName evidence="3">Lactate utilization protein B/C</fullName>
    </submittedName>
</protein>
<feature type="domain" description="LUD" evidence="2">
    <location>
        <begin position="102"/>
        <end position="191"/>
    </location>
</feature>
<dbReference type="EMBL" id="JSAQ01000001">
    <property type="protein sequence ID" value="KGO06353.1"/>
    <property type="molecule type" value="Genomic_DNA"/>
</dbReference>
<proteinExistence type="predicted"/>
<evidence type="ECO:0000313" key="4">
    <source>
        <dbReference type="Proteomes" id="UP000030140"/>
    </source>
</evidence>
<dbReference type="KEGG" id="ddo:I597_2879"/>
<name>A0A0A2GV49_9FLAO</name>
<evidence type="ECO:0000256" key="1">
    <source>
        <dbReference type="SAM" id="MobiDB-lite"/>
    </source>
</evidence>
<dbReference type="PATRIC" id="fig|1300343.5.peg.2928"/>